<dbReference type="InterPro" id="IPR000300">
    <property type="entry name" value="IPPc"/>
</dbReference>
<keyword evidence="5" id="KW-1185">Reference proteome</keyword>
<dbReference type="PANTHER" id="PTHR45666:SF22">
    <property type="entry name" value="TYPE I INOSITOL POLYPHOSPHATE 5-PHOSPHATASE 4"/>
    <property type="match status" value="1"/>
</dbReference>
<reference evidence="4 5" key="1">
    <citation type="journal article" date="2021" name="Nat. Plants">
        <title>The Taxus genome provides insights into paclitaxel biosynthesis.</title>
        <authorList>
            <person name="Xiong X."/>
            <person name="Gou J."/>
            <person name="Liao Q."/>
            <person name="Li Y."/>
            <person name="Zhou Q."/>
            <person name="Bi G."/>
            <person name="Li C."/>
            <person name="Du R."/>
            <person name="Wang X."/>
            <person name="Sun T."/>
            <person name="Guo L."/>
            <person name="Liang H."/>
            <person name="Lu P."/>
            <person name="Wu Y."/>
            <person name="Zhang Z."/>
            <person name="Ro D.K."/>
            <person name="Shang Y."/>
            <person name="Huang S."/>
            <person name="Yan J."/>
        </authorList>
    </citation>
    <scope>NUCLEOTIDE SEQUENCE [LARGE SCALE GENOMIC DNA]</scope>
    <source>
        <strain evidence="4">Ta-2019</strain>
    </source>
</reference>
<dbReference type="GO" id="GO:0046856">
    <property type="term" value="P:phosphatidylinositol dephosphorylation"/>
    <property type="evidence" value="ECO:0007669"/>
    <property type="project" value="InterPro"/>
</dbReference>
<dbReference type="PANTHER" id="PTHR45666">
    <property type="entry name" value="TYPE IV INOSITOL POLYPHOSPHATE 5-PHOSPHATASE 9"/>
    <property type="match status" value="1"/>
</dbReference>
<evidence type="ECO:0000313" key="4">
    <source>
        <dbReference type="EMBL" id="KAH9326265.1"/>
    </source>
</evidence>
<keyword evidence="2" id="KW-0378">Hydrolase</keyword>
<dbReference type="SMART" id="SM00128">
    <property type="entry name" value="IPPc"/>
    <property type="match status" value="1"/>
</dbReference>
<comment type="caution">
    <text evidence="4">The sequence shown here is derived from an EMBL/GenBank/DDBJ whole genome shotgun (WGS) entry which is preliminary data.</text>
</comment>
<accession>A0AA38GT65</accession>
<dbReference type="EMBL" id="JAHRHJ020000002">
    <property type="protein sequence ID" value="KAH9326265.1"/>
    <property type="molecule type" value="Genomic_DNA"/>
</dbReference>
<evidence type="ECO:0000259" key="3">
    <source>
        <dbReference type="SMART" id="SM00128"/>
    </source>
</evidence>
<proteinExistence type="inferred from homology"/>
<comment type="similarity">
    <text evidence="1">Belongs to the inositol polyphosphate 5-phosphatase family.</text>
</comment>
<dbReference type="Gene3D" id="3.60.10.10">
    <property type="entry name" value="Endonuclease/exonuclease/phosphatase"/>
    <property type="match status" value="1"/>
</dbReference>
<feature type="domain" description="Inositol polyphosphate-related phosphatase" evidence="3">
    <location>
        <begin position="1"/>
        <end position="172"/>
    </location>
</feature>
<dbReference type="InterPro" id="IPR036691">
    <property type="entry name" value="Endo/exonu/phosph_ase_sf"/>
</dbReference>
<feature type="non-terminal residue" evidence="4">
    <location>
        <position position="172"/>
    </location>
</feature>
<sequence length="172" mass="20129">GSISISMLLHDTSFCFICTHLTSGEKEGDEIRRNSDVAEIIKKTHFPQINKFLVEKSPESILEHDRVIWLGDLNYRLALHYDDSKNLVEKSDWEKLLEKDQLQIEKKAGHIFKGWTEGKIYFPPTYKYCKNSDHYAGENSISRRKRRTPAWCDRILWYGKGLSQLCYVRGES</sequence>
<dbReference type="GO" id="GO:0004445">
    <property type="term" value="F:inositol-polyphosphate 5-phosphatase activity"/>
    <property type="evidence" value="ECO:0007669"/>
    <property type="project" value="InterPro"/>
</dbReference>
<dbReference type="SUPFAM" id="SSF56219">
    <property type="entry name" value="DNase I-like"/>
    <property type="match status" value="1"/>
</dbReference>
<name>A0AA38GT65_TAXCH</name>
<dbReference type="Pfam" id="PF22669">
    <property type="entry name" value="Exo_endo_phos2"/>
    <property type="match status" value="1"/>
</dbReference>
<dbReference type="GO" id="GO:0004439">
    <property type="term" value="F:phosphatidylinositol-4,5-bisphosphate 5-phosphatase activity"/>
    <property type="evidence" value="ECO:0007669"/>
    <property type="project" value="TreeGrafter"/>
</dbReference>
<dbReference type="InterPro" id="IPR045849">
    <property type="entry name" value="IP5P_plant"/>
</dbReference>
<evidence type="ECO:0000256" key="1">
    <source>
        <dbReference type="ARBA" id="ARBA00010768"/>
    </source>
</evidence>
<evidence type="ECO:0000313" key="5">
    <source>
        <dbReference type="Proteomes" id="UP000824469"/>
    </source>
</evidence>
<protein>
    <recommendedName>
        <fullName evidence="3">Inositol polyphosphate-related phosphatase domain-containing protein</fullName>
    </recommendedName>
</protein>
<dbReference type="Proteomes" id="UP000824469">
    <property type="component" value="Unassembled WGS sequence"/>
</dbReference>
<feature type="non-terminal residue" evidence="4">
    <location>
        <position position="1"/>
    </location>
</feature>
<dbReference type="OMA" id="CIVNSHF"/>
<dbReference type="GO" id="GO:0034485">
    <property type="term" value="F:phosphatidylinositol-3,4,5-trisphosphate 5-phosphatase activity"/>
    <property type="evidence" value="ECO:0007669"/>
    <property type="project" value="TreeGrafter"/>
</dbReference>
<gene>
    <name evidence="4" type="ORF">KI387_006443</name>
</gene>
<evidence type="ECO:0000256" key="2">
    <source>
        <dbReference type="ARBA" id="ARBA00022801"/>
    </source>
</evidence>
<organism evidence="4 5">
    <name type="scientific">Taxus chinensis</name>
    <name type="common">Chinese yew</name>
    <name type="synonym">Taxus wallichiana var. chinensis</name>
    <dbReference type="NCBI Taxonomy" id="29808"/>
    <lineage>
        <taxon>Eukaryota</taxon>
        <taxon>Viridiplantae</taxon>
        <taxon>Streptophyta</taxon>
        <taxon>Embryophyta</taxon>
        <taxon>Tracheophyta</taxon>
        <taxon>Spermatophyta</taxon>
        <taxon>Pinopsida</taxon>
        <taxon>Pinidae</taxon>
        <taxon>Conifers II</taxon>
        <taxon>Cupressales</taxon>
        <taxon>Taxaceae</taxon>
        <taxon>Taxus</taxon>
    </lineage>
</organism>
<dbReference type="AlphaFoldDB" id="A0AA38GT65"/>